<evidence type="ECO:0000256" key="5">
    <source>
        <dbReference type="PIRSR" id="PIRSR001430-1"/>
    </source>
</evidence>
<proteinExistence type="inferred from homology"/>
<dbReference type="CDD" id="cd02570">
    <property type="entry name" value="PseudoU_synth_EcTruA"/>
    <property type="match status" value="1"/>
</dbReference>
<evidence type="ECO:0000256" key="6">
    <source>
        <dbReference type="PIRSR" id="PIRSR001430-2"/>
    </source>
</evidence>
<dbReference type="FunFam" id="3.30.70.580:FF:000001">
    <property type="entry name" value="tRNA pseudouridine synthase A"/>
    <property type="match status" value="1"/>
</dbReference>
<evidence type="ECO:0000256" key="2">
    <source>
        <dbReference type="ARBA" id="ARBA00022694"/>
    </source>
</evidence>
<dbReference type="GO" id="GO:0160147">
    <property type="term" value="F:tRNA pseudouridine(38-40) synthase activity"/>
    <property type="evidence" value="ECO:0007669"/>
    <property type="project" value="UniProtKB-EC"/>
</dbReference>
<dbReference type="Proteomes" id="UP000030125">
    <property type="component" value="Unassembled WGS sequence"/>
</dbReference>
<feature type="domain" description="Pseudouridine synthase I TruA alpha/beta" evidence="8">
    <location>
        <begin position="12"/>
        <end position="94"/>
    </location>
</feature>
<organism evidence="9 10">
    <name type="scientific">Porphyromonas cangingivalis</name>
    <dbReference type="NCBI Taxonomy" id="36874"/>
    <lineage>
        <taxon>Bacteria</taxon>
        <taxon>Pseudomonadati</taxon>
        <taxon>Bacteroidota</taxon>
        <taxon>Bacteroidia</taxon>
        <taxon>Bacteroidales</taxon>
        <taxon>Porphyromonadaceae</taxon>
        <taxon>Porphyromonas</taxon>
    </lineage>
</organism>
<dbReference type="NCBIfam" id="TIGR00071">
    <property type="entry name" value="hisT_truA"/>
    <property type="match status" value="1"/>
</dbReference>
<feature type="active site" description="Nucleophile" evidence="4 5">
    <location>
        <position position="55"/>
    </location>
</feature>
<dbReference type="EMBL" id="JQJD01000006">
    <property type="protein sequence ID" value="KGN82836.1"/>
    <property type="molecule type" value="Genomic_DNA"/>
</dbReference>
<dbReference type="Gene3D" id="3.30.70.580">
    <property type="entry name" value="Pseudouridine synthase I, catalytic domain, N-terminal subdomain"/>
    <property type="match status" value="1"/>
</dbReference>
<dbReference type="GO" id="GO:0003723">
    <property type="term" value="F:RNA binding"/>
    <property type="evidence" value="ECO:0007669"/>
    <property type="project" value="InterPro"/>
</dbReference>
<evidence type="ECO:0000259" key="8">
    <source>
        <dbReference type="Pfam" id="PF01416"/>
    </source>
</evidence>
<feature type="binding site" evidence="4 6">
    <location>
        <position position="116"/>
    </location>
    <ligand>
        <name>substrate</name>
    </ligand>
</feature>
<keyword evidence="2 4" id="KW-0819">tRNA processing</keyword>
<evidence type="ECO:0000256" key="7">
    <source>
        <dbReference type="RuleBase" id="RU003792"/>
    </source>
</evidence>
<accession>A0A0A2EVB6</accession>
<keyword evidence="3 4" id="KW-0413">Isomerase</keyword>
<comment type="function">
    <text evidence="4">Formation of pseudouridine at positions 38, 39 and 40 in the anticodon stem and loop of transfer RNAs.</text>
</comment>
<protein>
    <recommendedName>
        <fullName evidence="4">tRNA pseudouridine synthase A</fullName>
        <ecNumber evidence="4">5.4.99.12</ecNumber>
    </recommendedName>
    <alternativeName>
        <fullName evidence="4">tRNA pseudouridine(38-40) synthase</fullName>
    </alternativeName>
    <alternativeName>
        <fullName evidence="4">tRNA pseudouridylate synthase I</fullName>
    </alternativeName>
    <alternativeName>
        <fullName evidence="4">tRNA-uridine isomerase I</fullName>
    </alternativeName>
</protein>
<dbReference type="InterPro" id="IPR020094">
    <property type="entry name" value="TruA/RsuA/RluB/E/F_N"/>
</dbReference>
<evidence type="ECO:0000256" key="4">
    <source>
        <dbReference type="HAMAP-Rule" id="MF_00171"/>
    </source>
</evidence>
<dbReference type="eggNOG" id="COG0101">
    <property type="taxonomic scope" value="Bacteria"/>
</dbReference>
<feature type="domain" description="Pseudouridine synthase I TruA alpha/beta" evidence="8">
    <location>
        <begin position="147"/>
        <end position="250"/>
    </location>
</feature>
<dbReference type="SUPFAM" id="SSF55120">
    <property type="entry name" value="Pseudouridine synthase"/>
    <property type="match status" value="1"/>
</dbReference>
<evidence type="ECO:0000313" key="10">
    <source>
        <dbReference type="Proteomes" id="UP000030125"/>
    </source>
</evidence>
<dbReference type="Gene3D" id="3.30.70.660">
    <property type="entry name" value="Pseudouridine synthase I, catalytic domain, C-terminal subdomain"/>
    <property type="match status" value="1"/>
</dbReference>
<dbReference type="STRING" id="36874.HQ34_02095"/>
<comment type="catalytic activity">
    <reaction evidence="4 7">
        <text>uridine(38/39/40) in tRNA = pseudouridine(38/39/40) in tRNA</text>
        <dbReference type="Rhea" id="RHEA:22376"/>
        <dbReference type="Rhea" id="RHEA-COMP:10085"/>
        <dbReference type="Rhea" id="RHEA-COMP:10087"/>
        <dbReference type="ChEBI" id="CHEBI:65314"/>
        <dbReference type="ChEBI" id="CHEBI:65315"/>
        <dbReference type="EC" id="5.4.99.12"/>
    </reaction>
</comment>
<dbReference type="EC" id="5.4.99.12" evidence="4"/>
<dbReference type="InterPro" id="IPR020095">
    <property type="entry name" value="PsdUridine_synth_TruA_C"/>
</dbReference>
<dbReference type="OrthoDB" id="9811823at2"/>
<dbReference type="Pfam" id="PF01416">
    <property type="entry name" value="PseudoU_synth_1"/>
    <property type="match status" value="2"/>
</dbReference>
<dbReference type="InterPro" id="IPR020097">
    <property type="entry name" value="PsdUridine_synth_TruA_a/b_dom"/>
</dbReference>
<dbReference type="PANTHER" id="PTHR11142">
    <property type="entry name" value="PSEUDOURIDYLATE SYNTHASE"/>
    <property type="match status" value="1"/>
</dbReference>
<gene>
    <name evidence="4" type="primary">truA</name>
    <name evidence="9" type="ORF">HQ35_01730</name>
</gene>
<sequence length="255" mass="29160">MEDRCRYFVTLSYDGTKFLGWQIQPKGRTVQGVLEEAFSKILRMKVSITGAGRTDTGVHARYAVAHFDLPKLLGKSERADLTSHLNRFLPADISLFGIYLVDGEAHARFDATSRRYRYYVSLSKDPFTTMYETRLRGTYDFESMNEAAKRMLGTHDFTTLSKKHTDVKTHICTIYKAEWVQVVPDKWYFEIIADRFLRNMVRATVGTLFMVGRGKMSVDEFEAAIVAKDRSLAGTTAPAEGLFLEDIVYPFELKD</sequence>
<comment type="similarity">
    <text evidence="1 4 7">Belongs to the tRNA pseudouridine synthase TruA family.</text>
</comment>
<comment type="caution">
    <text evidence="9">The sequence shown here is derived from an EMBL/GenBank/DDBJ whole genome shotgun (WGS) entry which is preliminary data.</text>
</comment>
<dbReference type="RefSeq" id="WP_036850446.1">
    <property type="nucleotide sequence ID" value="NZ_JQJD01000006.1"/>
</dbReference>
<evidence type="ECO:0000256" key="1">
    <source>
        <dbReference type="ARBA" id="ARBA00009375"/>
    </source>
</evidence>
<keyword evidence="10" id="KW-1185">Reference proteome</keyword>
<evidence type="ECO:0000313" key="9">
    <source>
        <dbReference type="EMBL" id="KGN82836.1"/>
    </source>
</evidence>
<dbReference type="PIRSF" id="PIRSF001430">
    <property type="entry name" value="tRNA_psdUrid_synth"/>
    <property type="match status" value="1"/>
</dbReference>
<comment type="subunit">
    <text evidence="4">Homodimer.</text>
</comment>
<dbReference type="AlphaFoldDB" id="A0A0A2EVB6"/>
<dbReference type="InterPro" id="IPR020103">
    <property type="entry name" value="PsdUridine_synth_cat_dom_sf"/>
</dbReference>
<evidence type="ECO:0000256" key="3">
    <source>
        <dbReference type="ARBA" id="ARBA00023235"/>
    </source>
</evidence>
<dbReference type="GO" id="GO:0031119">
    <property type="term" value="P:tRNA pseudouridine synthesis"/>
    <property type="evidence" value="ECO:0007669"/>
    <property type="project" value="UniProtKB-UniRule"/>
</dbReference>
<reference evidence="9 10" key="1">
    <citation type="submission" date="2014-08" db="EMBL/GenBank/DDBJ databases">
        <title>Porphyromonas cangingivalis strain:COT-109_OH1386 Genome sequencing.</title>
        <authorList>
            <person name="Wallis C."/>
            <person name="Deusch O."/>
            <person name="O'Flynn C."/>
            <person name="Davis I."/>
            <person name="Jospin G."/>
            <person name="Darling A.E."/>
            <person name="Coil D.A."/>
            <person name="Alexiev A."/>
            <person name="Horsfall A."/>
            <person name="Kirkwood N."/>
            <person name="Harris S."/>
            <person name="Eisen J.A."/>
        </authorList>
    </citation>
    <scope>NUCLEOTIDE SEQUENCE [LARGE SCALE GENOMIC DNA]</scope>
    <source>
        <strain evidence="10">COT-109 OH1386</strain>
    </source>
</reference>
<dbReference type="InterPro" id="IPR001406">
    <property type="entry name" value="PsdUridine_synth_TruA"/>
</dbReference>
<comment type="caution">
    <text evidence="4">Lacks conserved residue(s) required for the propagation of feature annotation.</text>
</comment>
<dbReference type="HAMAP" id="MF_00171">
    <property type="entry name" value="TruA"/>
    <property type="match status" value="1"/>
</dbReference>
<dbReference type="PANTHER" id="PTHR11142:SF0">
    <property type="entry name" value="TRNA PSEUDOURIDINE SYNTHASE-LIKE 1"/>
    <property type="match status" value="1"/>
</dbReference>
<name>A0A0A2EVB6_PORCN</name>